<dbReference type="PROSITE" id="PS50173">
    <property type="entry name" value="UMUC"/>
    <property type="match status" value="1"/>
</dbReference>
<evidence type="ECO:0000256" key="5">
    <source>
        <dbReference type="ARBA" id="ARBA00022679"/>
    </source>
</evidence>
<keyword evidence="5 15" id="KW-0808">Transferase</keyword>
<dbReference type="GO" id="GO:0006281">
    <property type="term" value="P:DNA repair"/>
    <property type="evidence" value="ECO:0007669"/>
    <property type="project" value="UniProtKB-UniRule"/>
</dbReference>
<keyword evidence="12 15" id="KW-0238">DNA-binding</keyword>
<dbReference type="GO" id="GO:0000287">
    <property type="term" value="F:magnesium ion binding"/>
    <property type="evidence" value="ECO:0007669"/>
    <property type="project" value="UniProtKB-UniRule"/>
</dbReference>
<comment type="catalytic activity">
    <reaction evidence="14 15">
        <text>DNA(n) + a 2'-deoxyribonucleoside 5'-triphosphate = DNA(n+1) + diphosphate</text>
        <dbReference type="Rhea" id="RHEA:22508"/>
        <dbReference type="Rhea" id="RHEA-COMP:17339"/>
        <dbReference type="Rhea" id="RHEA-COMP:17340"/>
        <dbReference type="ChEBI" id="CHEBI:33019"/>
        <dbReference type="ChEBI" id="CHEBI:61560"/>
        <dbReference type="ChEBI" id="CHEBI:173112"/>
        <dbReference type="EC" id="2.7.7.7"/>
    </reaction>
</comment>
<dbReference type="HAMAP" id="MF_01113">
    <property type="entry name" value="DNApol_IV"/>
    <property type="match status" value="1"/>
</dbReference>
<evidence type="ECO:0000256" key="9">
    <source>
        <dbReference type="ARBA" id="ARBA00022763"/>
    </source>
</evidence>
<dbReference type="GO" id="GO:0005829">
    <property type="term" value="C:cytosol"/>
    <property type="evidence" value="ECO:0007669"/>
    <property type="project" value="TreeGrafter"/>
</dbReference>
<dbReference type="EC" id="2.7.7.7" evidence="15"/>
<evidence type="ECO:0000256" key="15">
    <source>
        <dbReference type="HAMAP-Rule" id="MF_01113"/>
    </source>
</evidence>
<evidence type="ECO:0000256" key="8">
    <source>
        <dbReference type="ARBA" id="ARBA00022723"/>
    </source>
</evidence>
<dbReference type="SUPFAM" id="SSF56672">
    <property type="entry name" value="DNA/RNA polymerases"/>
    <property type="match status" value="1"/>
</dbReference>
<evidence type="ECO:0000313" key="16">
    <source>
        <dbReference type="EMBL" id="BDI34520.1"/>
    </source>
</evidence>
<dbReference type="Gene3D" id="3.40.1170.60">
    <property type="match status" value="1"/>
</dbReference>
<dbReference type="InterPro" id="IPR050116">
    <property type="entry name" value="DNA_polymerase-Y"/>
</dbReference>
<dbReference type="Pfam" id="PF11799">
    <property type="entry name" value="IMS_C"/>
    <property type="match status" value="1"/>
</dbReference>
<evidence type="ECO:0000256" key="6">
    <source>
        <dbReference type="ARBA" id="ARBA00022695"/>
    </source>
</evidence>
<sequence>MRTILHLDLDAFYCAVEERRDPSLRGKAFAVGGSPDGRGVVASCSYEARRYGVRSAMPMGRARGLCPGLLCLPCDFSAYRAASAEVMARVRGVTPLVEQISIDEAFMDVSALREPGIQIARRLQDEIRNELGLSCSLGIATNKLVAKIATDVGKMRVGTGASPQAICEAPPGGEAAFLDPLPADALWGVGGRTSERLAELGVRTIGDIARWPEADLRRRFGKHGDFMARHARGLDDRPIVTERDAKSMSKETTFARDVTDGDMLRQTLRAQVRQVCAHLKKDGVCGGTVKLKIRWSDFTTLTRQFSVPHPTDQESVILPLALKLLDQIWPEGRPVRLLGVGVGNLEVPLQLNLWDTRPAEEAAKAKKVDATLNALRERFGESALRRAQDLLEPPFSNGEE</sequence>
<keyword evidence="10 15" id="KW-0460">Magnesium</keyword>
<dbReference type="SUPFAM" id="SSF100879">
    <property type="entry name" value="Lesion bypass DNA polymerase (Y-family), little finger domain"/>
    <property type="match status" value="1"/>
</dbReference>
<dbReference type="CDD" id="cd03586">
    <property type="entry name" value="PolY_Pol_IV_kappa"/>
    <property type="match status" value="1"/>
</dbReference>
<evidence type="ECO:0000256" key="11">
    <source>
        <dbReference type="ARBA" id="ARBA00022932"/>
    </source>
</evidence>
<dbReference type="InterPro" id="IPR036775">
    <property type="entry name" value="DNA_pol_Y-fam_lit_finger_sf"/>
</dbReference>
<organism evidence="16 17">
    <name type="scientific">Capsulimonas corticalis</name>
    <dbReference type="NCBI Taxonomy" id="2219043"/>
    <lineage>
        <taxon>Bacteria</taxon>
        <taxon>Bacillati</taxon>
        <taxon>Armatimonadota</taxon>
        <taxon>Armatimonadia</taxon>
        <taxon>Capsulimonadales</taxon>
        <taxon>Capsulimonadaceae</taxon>
        <taxon>Capsulimonas</taxon>
    </lineage>
</organism>
<dbReference type="FunFam" id="3.30.1490.100:FF:000004">
    <property type="entry name" value="DNA polymerase IV"/>
    <property type="match status" value="1"/>
</dbReference>
<dbReference type="NCBIfam" id="NF002677">
    <property type="entry name" value="PRK02406.1"/>
    <property type="match status" value="1"/>
</dbReference>
<keyword evidence="8 15" id="KW-0479">Metal-binding</keyword>
<evidence type="ECO:0000256" key="3">
    <source>
        <dbReference type="ARBA" id="ARBA00022457"/>
    </source>
</evidence>
<evidence type="ECO:0000256" key="10">
    <source>
        <dbReference type="ARBA" id="ARBA00022842"/>
    </source>
</evidence>
<dbReference type="KEGG" id="ccot:CCAX7_65710"/>
<comment type="subcellular location">
    <subcellularLocation>
        <location evidence="1 15">Cytoplasm</location>
    </subcellularLocation>
</comment>
<feature type="active site" evidence="15">
    <location>
        <position position="104"/>
    </location>
</feature>
<dbReference type="Pfam" id="PF21999">
    <property type="entry name" value="IMS_HHH_1"/>
    <property type="match status" value="1"/>
</dbReference>
<evidence type="ECO:0000256" key="1">
    <source>
        <dbReference type="ARBA" id="ARBA00004496"/>
    </source>
</evidence>
<keyword evidence="6 15" id="KW-0548">Nucleotidyltransferase</keyword>
<keyword evidence="17" id="KW-1185">Reference proteome</keyword>
<keyword evidence="7 15" id="KW-0235">DNA replication</keyword>
<evidence type="ECO:0000256" key="4">
    <source>
        <dbReference type="ARBA" id="ARBA00022490"/>
    </source>
</evidence>
<evidence type="ECO:0000313" key="17">
    <source>
        <dbReference type="Proteomes" id="UP000287394"/>
    </source>
</evidence>
<dbReference type="PANTHER" id="PTHR11076">
    <property type="entry name" value="DNA REPAIR POLYMERASE UMUC / TRANSFERASE FAMILY MEMBER"/>
    <property type="match status" value="1"/>
</dbReference>
<dbReference type="GO" id="GO:0009432">
    <property type="term" value="P:SOS response"/>
    <property type="evidence" value="ECO:0007669"/>
    <property type="project" value="TreeGrafter"/>
</dbReference>
<dbReference type="PANTHER" id="PTHR11076:SF33">
    <property type="entry name" value="DNA POLYMERASE KAPPA"/>
    <property type="match status" value="1"/>
</dbReference>
<reference evidence="16 17" key="1">
    <citation type="journal article" date="2019" name="Int. J. Syst. Evol. Microbiol.">
        <title>Capsulimonas corticalis gen. nov., sp. nov., an aerobic capsulated bacterium, of a novel bacterial order, Capsulimonadales ord. nov., of the class Armatimonadia of the phylum Armatimonadetes.</title>
        <authorList>
            <person name="Li J."/>
            <person name="Kudo C."/>
            <person name="Tonouchi A."/>
        </authorList>
    </citation>
    <scope>NUCLEOTIDE SEQUENCE [LARGE SCALE GENOMIC DNA]</scope>
    <source>
        <strain evidence="16 17">AX-7</strain>
    </source>
</reference>
<dbReference type="AlphaFoldDB" id="A0A402CQY8"/>
<dbReference type="FunCoup" id="A0A402CQY8">
    <property type="interactions" value="454"/>
</dbReference>
<dbReference type="RefSeq" id="WP_119319875.1">
    <property type="nucleotide sequence ID" value="NZ_AP025739.1"/>
</dbReference>
<dbReference type="Pfam" id="PF00817">
    <property type="entry name" value="IMS"/>
    <property type="match status" value="1"/>
</dbReference>
<feature type="binding site" evidence="15">
    <location>
        <position position="8"/>
    </location>
    <ligand>
        <name>Mg(2+)</name>
        <dbReference type="ChEBI" id="CHEBI:18420"/>
    </ligand>
</feature>
<dbReference type="InterPro" id="IPR001126">
    <property type="entry name" value="UmuC"/>
</dbReference>
<accession>A0A402CQY8</accession>
<dbReference type="Gene3D" id="1.10.150.20">
    <property type="entry name" value="5' to 3' exonuclease, C-terminal subdomain"/>
    <property type="match status" value="1"/>
</dbReference>
<evidence type="ECO:0000256" key="13">
    <source>
        <dbReference type="ARBA" id="ARBA00023204"/>
    </source>
</evidence>
<dbReference type="Proteomes" id="UP000287394">
    <property type="component" value="Chromosome"/>
</dbReference>
<gene>
    <name evidence="16" type="primary">dinP</name>
    <name evidence="15" type="synonym">dinB</name>
    <name evidence="16" type="ORF">CCAX7_65710</name>
</gene>
<name>A0A402CQY8_9BACT</name>
<keyword evidence="3 15" id="KW-0515">Mutator protein</keyword>
<keyword evidence="4 15" id="KW-0963">Cytoplasm</keyword>
<comment type="cofactor">
    <cofactor evidence="15">
        <name>Mg(2+)</name>
        <dbReference type="ChEBI" id="CHEBI:18420"/>
    </cofactor>
    <text evidence="15">Binds 2 magnesium ions per subunit.</text>
</comment>
<keyword evidence="11 15" id="KW-0239">DNA-directed DNA polymerase</keyword>
<dbReference type="InterPro" id="IPR053848">
    <property type="entry name" value="IMS_HHH_1"/>
</dbReference>
<keyword evidence="9 15" id="KW-0227">DNA damage</keyword>
<dbReference type="GO" id="GO:0006261">
    <property type="term" value="P:DNA-templated DNA replication"/>
    <property type="evidence" value="ECO:0007669"/>
    <property type="project" value="UniProtKB-UniRule"/>
</dbReference>
<evidence type="ECO:0000256" key="2">
    <source>
        <dbReference type="ARBA" id="ARBA00010945"/>
    </source>
</evidence>
<dbReference type="InterPro" id="IPR022880">
    <property type="entry name" value="DNApol_IV"/>
</dbReference>
<comment type="similarity">
    <text evidence="2 15">Belongs to the DNA polymerase type-Y family.</text>
</comment>
<proteinExistence type="inferred from homology"/>
<feature type="site" description="Substrate discrimination" evidence="15">
    <location>
        <position position="13"/>
    </location>
</feature>
<dbReference type="InterPro" id="IPR043502">
    <property type="entry name" value="DNA/RNA_pol_sf"/>
</dbReference>
<keyword evidence="13 15" id="KW-0234">DNA repair</keyword>
<dbReference type="GO" id="GO:0003684">
    <property type="term" value="F:damaged DNA binding"/>
    <property type="evidence" value="ECO:0007669"/>
    <property type="project" value="InterPro"/>
</dbReference>
<dbReference type="GO" id="GO:0003887">
    <property type="term" value="F:DNA-directed DNA polymerase activity"/>
    <property type="evidence" value="ECO:0007669"/>
    <property type="project" value="UniProtKB-UniRule"/>
</dbReference>
<evidence type="ECO:0000256" key="7">
    <source>
        <dbReference type="ARBA" id="ARBA00022705"/>
    </source>
</evidence>
<dbReference type="EMBL" id="AP025739">
    <property type="protein sequence ID" value="BDI34520.1"/>
    <property type="molecule type" value="Genomic_DNA"/>
</dbReference>
<evidence type="ECO:0000256" key="12">
    <source>
        <dbReference type="ARBA" id="ARBA00023125"/>
    </source>
</evidence>
<protein>
    <recommendedName>
        <fullName evidence="15">DNA polymerase IV</fullName>
        <shortName evidence="15">Pol IV</shortName>
        <ecNumber evidence="15">2.7.7.7</ecNumber>
    </recommendedName>
</protein>
<dbReference type="Gene3D" id="3.30.1490.100">
    <property type="entry name" value="DNA polymerase, Y-family, little finger domain"/>
    <property type="match status" value="1"/>
</dbReference>
<dbReference type="InterPro" id="IPR017961">
    <property type="entry name" value="DNA_pol_Y-fam_little_finger"/>
</dbReference>
<comment type="subunit">
    <text evidence="15">Monomer.</text>
</comment>
<dbReference type="Gene3D" id="3.30.70.270">
    <property type="match status" value="1"/>
</dbReference>
<comment type="function">
    <text evidence="15">Poorly processive, error-prone DNA polymerase involved in untargeted mutagenesis. Copies undamaged DNA at stalled replication forks, which arise in vivo from mismatched or misaligned primer ends. These misaligned primers can be extended by PolIV. Exhibits no 3'-5' exonuclease (proofreading) activity. May be involved in translesional synthesis, in conjunction with the beta clamp from PolIII.</text>
</comment>
<dbReference type="GO" id="GO:0042276">
    <property type="term" value="P:error-prone translesion synthesis"/>
    <property type="evidence" value="ECO:0007669"/>
    <property type="project" value="TreeGrafter"/>
</dbReference>
<dbReference type="InterPro" id="IPR043128">
    <property type="entry name" value="Rev_trsase/Diguanyl_cyclase"/>
</dbReference>
<evidence type="ECO:0000256" key="14">
    <source>
        <dbReference type="ARBA" id="ARBA00049244"/>
    </source>
</evidence>
<feature type="binding site" evidence="15">
    <location>
        <position position="103"/>
    </location>
    <ligand>
        <name>Mg(2+)</name>
        <dbReference type="ChEBI" id="CHEBI:18420"/>
    </ligand>
</feature>
<dbReference type="OrthoDB" id="9808813at2"/>